<feature type="coiled-coil region" evidence="10">
    <location>
        <begin position="183"/>
        <end position="210"/>
    </location>
</feature>
<evidence type="ECO:0000259" key="13">
    <source>
        <dbReference type="Pfam" id="PF26002"/>
    </source>
</evidence>
<comment type="similarity">
    <text evidence="2 9">Belongs to the membrane fusion protein (MFP) (TC 8.A.1) family.</text>
</comment>
<dbReference type="InterPro" id="IPR058982">
    <property type="entry name" value="Beta-barrel_AprE"/>
</dbReference>
<keyword evidence="10" id="KW-0175">Coiled coil</keyword>
<keyword evidence="8 9" id="KW-0472">Membrane</keyword>
<feature type="coiled-coil region" evidence="10">
    <location>
        <begin position="249"/>
        <end position="305"/>
    </location>
</feature>
<evidence type="ECO:0000256" key="2">
    <source>
        <dbReference type="ARBA" id="ARBA00009477"/>
    </source>
</evidence>
<evidence type="ECO:0000259" key="12">
    <source>
        <dbReference type="Pfam" id="PF25994"/>
    </source>
</evidence>
<dbReference type="PANTHER" id="PTHR30386">
    <property type="entry name" value="MEMBRANE FUSION SUBUNIT OF EMRAB-TOLC MULTIDRUG EFFLUX PUMP"/>
    <property type="match status" value="1"/>
</dbReference>
<dbReference type="Pfam" id="PF26002">
    <property type="entry name" value="Beta-barrel_AprE"/>
    <property type="match status" value="1"/>
</dbReference>
<evidence type="ECO:0000313" key="15">
    <source>
        <dbReference type="Proteomes" id="UP001161409"/>
    </source>
</evidence>
<keyword evidence="5 9" id="KW-0997">Cell inner membrane</keyword>
<sequence>MSENRKNIPLGGDDRTAPRPPSDTGKPVSLRLGQSIMLEEQAPAPLLRAAVVACFAIVVLFLIWAQFAEFDEVAVASGEVIPSGTVQTLQHIDGGTISDISIKEGDIVSAGQVLLRLDPTDLETELNKLLTERAILTLKTQRLNAFVEGGDILPVAETDPFPHLREEQKNLLKIQRLDLDNQRNVLQSQLDQRLAELDRIQDQTAILERQIVPLREQLEIRGGLLKNKTLSRYEYLDAERQYLKELGDLEGLTLSRKSVQQAIAEAQSRLLELDGRTRREALSEMADAHAELVRVEEEIAKHRSKITRRDIASPVKGIIQGLDVHSIGTVIKPGNPILSVVPIDQSLVLEVRIRPKDIGFVRAGQDATVKFTTYNFSRYGSVKGQLTHVSATTFQDAEGETFYKGKVALSQAHVGTVPEENMILPGMTATADINSGKKTLLEYLLKPIHTTLAQSFRER</sequence>
<reference evidence="14" key="2">
    <citation type="submission" date="2023-01" db="EMBL/GenBank/DDBJ databases">
        <title>Draft genome sequence of Sneathiella chinensis strain NBRC 103408.</title>
        <authorList>
            <person name="Sun Q."/>
            <person name="Mori K."/>
        </authorList>
    </citation>
    <scope>NUCLEOTIDE SEQUENCE</scope>
    <source>
        <strain evidence="14">NBRC 103408</strain>
    </source>
</reference>
<accession>A0ABQ5U6E6</accession>
<keyword evidence="7 9" id="KW-1133">Transmembrane helix</keyword>
<dbReference type="NCBIfam" id="TIGR01843">
    <property type="entry name" value="type_I_hlyD"/>
    <property type="match status" value="1"/>
</dbReference>
<evidence type="ECO:0000256" key="6">
    <source>
        <dbReference type="ARBA" id="ARBA00022692"/>
    </source>
</evidence>
<protein>
    <recommendedName>
        <fullName evidence="9">Membrane fusion protein (MFP) family protein</fullName>
    </recommendedName>
</protein>
<proteinExistence type="inferred from homology"/>
<evidence type="ECO:0000256" key="10">
    <source>
        <dbReference type="SAM" id="Coils"/>
    </source>
</evidence>
<reference evidence="14" key="1">
    <citation type="journal article" date="2014" name="Int. J. Syst. Evol. Microbiol.">
        <title>Complete genome of a new Firmicutes species belonging to the dominant human colonic microbiota ('Ruminococcus bicirculans') reveals two chromosomes and a selective capacity to utilize plant glucans.</title>
        <authorList>
            <consortium name="NISC Comparative Sequencing Program"/>
            <person name="Wegmann U."/>
            <person name="Louis P."/>
            <person name="Goesmann A."/>
            <person name="Henrissat B."/>
            <person name="Duncan S.H."/>
            <person name="Flint H.J."/>
        </authorList>
    </citation>
    <scope>NUCLEOTIDE SEQUENCE</scope>
    <source>
        <strain evidence="14">NBRC 103408</strain>
    </source>
</reference>
<keyword evidence="6 9" id="KW-0812">Transmembrane</keyword>
<dbReference type="Gene3D" id="2.40.30.170">
    <property type="match status" value="1"/>
</dbReference>
<name>A0ABQ5U6E6_9PROT</name>
<dbReference type="PANTHER" id="PTHR30386:SF26">
    <property type="entry name" value="TRANSPORT PROTEIN COMB"/>
    <property type="match status" value="1"/>
</dbReference>
<dbReference type="InterPro" id="IPR058781">
    <property type="entry name" value="HH_AprE-like"/>
</dbReference>
<dbReference type="Gene3D" id="2.40.50.100">
    <property type="match status" value="1"/>
</dbReference>
<comment type="subcellular location">
    <subcellularLocation>
        <location evidence="1 9">Cell inner membrane</location>
        <topology evidence="1 9">Single-pass membrane protein</topology>
    </subcellularLocation>
</comment>
<keyword evidence="3 9" id="KW-0813">Transport</keyword>
<dbReference type="Proteomes" id="UP001161409">
    <property type="component" value="Unassembled WGS sequence"/>
</dbReference>
<dbReference type="PRINTS" id="PR01490">
    <property type="entry name" value="RTXTOXIND"/>
</dbReference>
<dbReference type="EMBL" id="BSNF01000008">
    <property type="protein sequence ID" value="GLQ06882.1"/>
    <property type="molecule type" value="Genomic_DNA"/>
</dbReference>
<feature type="transmembrane region" description="Helical" evidence="9">
    <location>
        <begin position="46"/>
        <end position="67"/>
    </location>
</feature>
<evidence type="ECO:0000256" key="7">
    <source>
        <dbReference type="ARBA" id="ARBA00022989"/>
    </source>
</evidence>
<keyword evidence="15" id="KW-1185">Reference proteome</keyword>
<evidence type="ECO:0000256" key="1">
    <source>
        <dbReference type="ARBA" id="ARBA00004377"/>
    </source>
</evidence>
<feature type="compositionally biased region" description="Basic and acidic residues" evidence="11">
    <location>
        <begin position="1"/>
        <end position="17"/>
    </location>
</feature>
<feature type="domain" description="AprE-like beta-barrel" evidence="13">
    <location>
        <begin position="347"/>
        <end position="435"/>
    </location>
</feature>
<organism evidence="14 15">
    <name type="scientific">Sneathiella chinensis</name>
    <dbReference type="NCBI Taxonomy" id="349750"/>
    <lineage>
        <taxon>Bacteria</taxon>
        <taxon>Pseudomonadati</taxon>
        <taxon>Pseudomonadota</taxon>
        <taxon>Alphaproteobacteria</taxon>
        <taxon>Sneathiellales</taxon>
        <taxon>Sneathiellaceae</taxon>
        <taxon>Sneathiella</taxon>
    </lineage>
</organism>
<comment type="caution">
    <text evidence="14">The sequence shown here is derived from an EMBL/GenBank/DDBJ whole genome shotgun (WGS) entry which is preliminary data.</text>
</comment>
<evidence type="ECO:0000256" key="4">
    <source>
        <dbReference type="ARBA" id="ARBA00022475"/>
    </source>
</evidence>
<evidence type="ECO:0000256" key="11">
    <source>
        <dbReference type="SAM" id="MobiDB-lite"/>
    </source>
</evidence>
<evidence type="ECO:0000256" key="3">
    <source>
        <dbReference type="ARBA" id="ARBA00022448"/>
    </source>
</evidence>
<evidence type="ECO:0000256" key="5">
    <source>
        <dbReference type="ARBA" id="ARBA00022519"/>
    </source>
</evidence>
<dbReference type="InterPro" id="IPR010129">
    <property type="entry name" value="T1SS_HlyD"/>
</dbReference>
<keyword evidence="4 9" id="KW-1003">Cell membrane</keyword>
<feature type="domain" description="AprE-like long alpha-helical hairpin" evidence="12">
    <location>
        <begin position="123"/>
        <end position="303"/>
    </location>
</feature>
<evidence type="ECO:0000313" key="14">
    <source>
        <dbReference type="EMBL" id="GLQ06882.1"/>
    </source>
</evidence>
<gene>
    <name evidence="14" type="ORF">GCM10007924_21030</name>
</gene>
<feature type="region of interest" description="Disordered" evidence="11">
    <location>
        <begin position="1"/>
        <end position="28"/>
    </location>
</feature>
<dbReference type="Pfam" id="PF25994">
    <property type="entry name" value="HH_AprE"/>
    <property type="match status" value="1"/>
</dbReference>
<dbReference type="InterPro" id="IPR050739">
    <property type="entry name" value="MFP"/>
</dbReference>
<evidence type="ECO:0000256" key="9">
    <source>
        <dbReference type="RuleBase" id="RU365093"/>
    </source>
</evidence>
<evidence type="ECO:0000256" key="8">
    <source>
        <dbReference type="ARBA" id="ARBA00023136"/>
    </source>
</evidence>